<evidence type="ECO:0000256" key="3">
    <source>
        <dbReference type="ARBA" id="ARBA00022989"/>
    </source>
</evidence>
<dbReference type="RefSeq" id="XP_040641749.1">
    <property type="nucleotide sequence ID" value="XM_040781064.1"/>
</dbReference>
<dbReference type="Proteomes" id="UP000019804">
    <property type="component" value="Unassembled WGS sequence"/>
</dbReference>
<evidence type="ECO:0000256" key="2">
    <source>
        <dbReference type="ARBA" id="ARBA00022692"/>
    </source>
</evidence>
<dbReference type="Pfam" id="PF05462">
    <property type="entry name" value="Dicty_CAR"/>
    <property type="match status" value="1"/>
</dbReference>
<keyword evidence="3 6" id="KW-1133">Transmembrane helix</keyword>
<reference evidence="9" key="1">
    <citation type="journal article" date="2014" name="Nat. Commun.">
        <title>Genomic adaptations of the halophilic Dead Sea filamentous fungus Eurotium rubrum.</title>
        <authorList>
            <person name="Kis-Papo T."/>
            <person name="Weig A.R."/>
            <person name="Riley R."/>
            <person name="Persoh D."/>
            <person name="Salamov A."/>
            <person name="Sun H."/>
            <person name="Lipzen A."/>
            <person name="Wasser S.P."/>
            <person name="Rambold G."/>
            <person name="Grigoriev I.V."/>
            <person name="Nevo E."/>
        </authorList>
    </citation>
    <scope>NUCLEOTIDE SEQUENCE [LARGE SCALE GENOMIC DNA]</scope>
    <source>
        <strain evidence="9">CBS 135680</strain>
    </source>
</reference>
<feature type="compositionally biased region" description="Polar residues" evidence="5">
    <location>
        <begin position="234"/>
        <end position="245"/>
    </location>
</feature>
<dbReference type="PROSITE" id="PS50261">
    <property type="entry name" value="G_PROTEIN_RECEP_F2_4"/>
    <property type="match status" value="1"/>
</dbReference>
<feature type="domain" description="G-protein coupled receptors family 2 profile 2" evidence="7">
    <location>
        <begin position="16"/>
        <end position="202"/>
    </location>
</feature>
<evidence type="ECO:0000313" key="8">
    <source>
        <dbReference type="EMBL" id="EYE98061.1"/>
    </source>
</evidence>
<dbReference type="PANTHER" id="PTHR23112:SF0">
    <property type="entry name" value="TRANSMEMBRANE PROTEIN 116"/>
    <property type="match status" value="1"/>
</dbReference>
<feature type="transmembrane region" description="Helical" evidence="6">
    <location>
        <begin position="315"/>
        <end position="340"/>
    </location>
</feature>
<proteinExistence type="predicted"/>
<protein>
    <recommendedName>
        <fullName evidence="7">G-protein coupled receptors family 2 profile 2 domain-containing protein</fullName>
    </recommendedName>
</protein>
<evidence type="ECO:0000313" key="9">
    <source>
        <dbReference type="Proteomes" id="UP000019804"/>
    </source>
</evidence>
<dbReference type="AlphaFoldDB" id="A0A017SMR6"/>
<dbReference type="GeneID" id="63696188"/>
<evidence type="ECO:0000256" key="6">
    <source>
        <dbReference type="SAM" id="Phobius"/>
    </source>
</evidence>
<name>A0A017SMR6_ASPRC</name>
<keyword evidence="4 6" id="KW-0472">Membrane</keyword>
<evidence type="ECO:0000256" key="4">
    <source>
        <dbReference type="ARBA" id="ARBA00023136"/>
    </source>
</evidence>
<dbReference type="HOGENOM" id="CLU_024810_3_1_1"/>
<dbReference type="Gene3D" id="1.20.1070.10">
    <property type="entry name" value="Rhodopsin 7-helix transmembrane proteins"/>
    <property type="match status" value="1"/>
</dbReference>
<dbReference type="GO" id="GO:0007189">
    <property type="term" value="P:adenylate cyclase-activating G protein-coupled receptor signaling pathway"/>
    <property type="evidence" value="ECO:0007669"/>
    <property type="project" value="TreeGrafter"/>
</dbReference>
<evidence type="ECO:0000256" key="5">
    <source>
        <dbReference type="SAM" id="MobiDB-lite"/>
    </source>
</evidence>
<dbReference type="EMBL" id="KK088414">
    <property type="protein sequence ID" value="EYE98061.1"/>
    <property type="molecule type" value="Genomic_DNA"/>
</dbReference>
<accession>A0A017SMR6</accession>
<feature type="transmembrane region" description="Helical" evidence="6">
    <location>
        <begin position="127"/>
        <end position="146"/>
    </location>
</feature>
<dbReference type="SUPFAM" id="SSF81321">
    <property type="entry name" value="Family A G protein-coupled receptor-like"/>
    <property type="match status" value="1"/>
</dbReference>
<feature type="transmembrane region" description="Helical" evidence="6">
    <location>
        <begin position="277"/>
        <end position="295"/>
    </location>
</feature>
<dbReference type="OrthoDB" id="18453at2759"/>
<organism evidence="8 9">
    <name type="scientific">Aspergillus ruber (strain CBS 135680)</name>
    <dbReference type="NCBI Taxonomy" id="1388766"/>
    <lineage>
        <taxon>Eukaryota</taxon>
        <taxon>Fungi</taxon>
        <taxon>Dikarya</taxon>
        <taxon>Ascomycota</taxon>
        <taxon>Pezizomycotina</taxon>
        <taxon>Eurotiomycetes</taxon>
        <taxon>Eurotiomycetidae</taxon>
        <taxon>Eurotiales</taxon>
        <taxon>Aspergillaceae</taxon>
        <taxon>Aspergillus</taxon>
        <taxon>Aspergillus subgen. Aspergillus</taxon>
    </lineage>
</organism>
<dbReference type="PANTHER" id="PTHR23112">
    <property type="entry name" value="G PROTEIN-COUPLED RECEPTOR 157-RELATED"/>
    <property type="match status" value="1"/>
</dbReference>
<feature type="transmembrane region" description="Helical" evidence="6">
    <location>
        <begin position="18"/>
        <end position="39"/>
    </location>
</feature>
<feature type="transmembrane region" description="Helical" evidence="6">
    <location>
        <begin position="51"/>
        <end position="69"/>
    </location>
</feature>
<feature type="region of interest" description="Disordered" evidence="5">
    <location>
        <begin position="229"/>
        <end position="252"/>
    </location>
</feature>
<dbReference type="GO" id="GO:0004930">
    <property type="term" value="F:G protein-coupled receptor activity"/>
    <property type="evidence" value="ECO:0007669"/>
    <property type="project" value="TreeGrafter"/>
</dbReference>
<keyword evidence="9" id="KW-1185">Reference proteome</keyword>
<dbReference type="InterPro" id="IPR017981">
    <property type="entry name" value="GPCR_2-like_7TM"/>
</dbReference>
<feature type="transmembrane region" description="Helical" evidence="6">
    <location>
        <begin position="97"/>
        <end position="115"/>
    </location>
</feature>
<dbReference type="STRING" id="1388766.A0A017SMR6"/>
<sequence>MCENGCHFSRQQVAAISITERVCSAFSVAASCIIIVTFLGSRNFRRPINRLVFYATFGNVMANVGTLISESGIDHGANSALCQFQAFMIQWFVPADSLWAFVMACNVYLAMFHRYRTDHLRPLEWKYFLFCYGLPFVPALVLLFIGSKSHGRIYGPAVQWCWISLKWDYLQIALFYGPVWLIIGLTFCIYARVGIYIFKQRRRLHKYIDTDTTIDSEMPVFVEADANASDGGHPSTQNQDPNSDQVHPPLNIPNTPGDAQGLGISGSSPEAVAVQAYCKYAVLFFLALLITWVPSSANRVYALSMSNQYLFGLTYASSFVLPLQGFWNTVIYITVSWRVFKMVPSQISRLETRSLPTLFAGRLRRRAWNTPFLNIVKEKLGYT</sequence>
<evidence type="ECO:0000259" key="7">
    <source>
        <dbReference type="PROSITE" id="PS50261"/>
    </source>
</evidence>
<feature type="transmembrane region" description="Helical" evidence="6">
    <location>
        <begin position="175"/>
        <end position="198"/>
    </location>
</feature>
<keyword evidence="2 6" id="KW-0812">Transmembrane</keyword>
<comment type="subcellular location">
    <subcellularLocation>
        <location evidence="1">Membrane</location>
        <topology evidence="1">Multi-pass membrane protein</topology>
    </subcellularLocation>
</comment>
<dbReference type="GO" id="GO:0007166">
    <property type="term" value="P:cell surface receptor signaling pathway"/>
    <property type="evidence" value="ECO:0007669"/>
    <property type="project" value="InterPro"/>
</dbReference>
<dbReference type="GO" id="GO:0005886">
    <property type="term" value="C:plasma membrane"/>
    <property type="evidence" value="ECO:0007669"/>
    <property type="project" value="TreeGrafter"/>
</dbReference>
<evidence type="ECO:0000256" key="1">
    <source>
        <dbReference type="ARBA" id="ARBA00004141"/>
    </source>
</evidence>
<gene>
    <name evidence="8" type="ORF">EURHEDRAFT_409377</name>
</gene>